<dbReference type="EMBL" id="UYYG01001154">
    <property type="protein sequence ID" value="VDN56137.1"/>
    <property type="molecule type" value="Genomic_DNA"/>
</dbReference>
<protein>
    <submittedName>
        <fullName evidence="9">G-protein alpha subunit</fullName>
    </submittedName>
</protein>
<reference evidence="6 8" key="2">
    <citation type="submission" date="2018-11" db="EMBL/GenBank/DDBJ databases">
        <authorList>
            <consortium name="Pathogen Informatics"/>
        </authorList>
    </citation>
    <scope>NUCLEOTIDE SEQUENCE [LARGE SCALE GENOMIC DNA]</scope>
</reference>
<evidence type="ECO:0000313" key="7">
    <source>
        <dbReference type="Proteomes" id="UP000038040"/>
    </source>
</evidence>
<feature type="binding site" evidence="4">
    <location>
        <begin position="218"/>
        <end position="221"/>
    </location>
    <ligand>
        <name>GTP</name>
        <dbReference type="ChEBI" id="CHEBI:37565"/>
    </ligand>
</feature>
<dbReference type="InterPro" id="IPR011025">
    <property type="entry name" value="GproteinA_insert"/>
</dbReference>
<dbReference type="SUPFAM" id="SSF47895">
    <property type="entry name" value="Transducin (alpha subunit), insertion domain"/>
    <property type="match status" value="1"/>
</dbReference>
<organism evidence="7 9">
    <name type="scientific">Dracunculus medinensis</name>
    <name type="common">Guinea worm</name>
    <dbReference type="NCBI Taxonomy" id="318479"/>
    <lineage>
        <taxon>Eukaryota</taxon>
        <taxon>Metazoa</taxon>
        <taxon>Ecdysozoa</taxon>
        <taxon>Nematoda</taxon>
        <taxon>Chromadorea</taxon>
        <taxon>Rhabditida</taxon>
        <taxon>Spirurina</taxon>
        <taxon>Dracunculoidea</taxon>
        <taxon>Dracunculidae</taxon>
        <taxon>Dracunculus</taxon>
    </lineage>
</organism>
<dbReference type="Proteomes" id="UP000038040">
    <property type="component" value="Unplaced"/>
</dbReference>
<dbReference type="STRING" id="318479.A0A0N4U4N1"/>
<dbReference type="SUPFAM" id="SSF52540">
    <property type="entry name" value="P-loop containing nucleoside triphosphate hydrolases"/>
    <property type="match status" value="1"/>
</dbReference>
<proteinExistence type="predicted"/>
<dbReference type="PANTHER" id="PTHR10218:SF210">
    <property type="entry name" value="GUANINE NUCLEOTIDE-BINDING PROTEIN ALPHA-13 SUBUNIT"/>
    <property type="match status" value="1"/>
</dbReference>
<dbReference type="WBParaSite" id="DME_0000175001-mRNA-1">
    <property type="protein sequence ID" value="DME_0000175001-mRNA-1"/>
    <property type="gene ID" value="DME_0000175001"/>
</dbReference>
<dbReference type="GO" id="GO:0005737">
    <property type="term" value="C:cytoplasm"/>
    <property type="evidence" value="ECO:0007669"/>
    <property type="project" value="TreeGrafter"/>
</dbReference>
<gene>
    <name evidence="6" type="ORF">DME_LOCUS6110</name>
</gene>
<name>A0A0N4U4N1_DRAME</name>
<dbReference type="GO" id="GO:0005525">
    <property type="term" value="F:GTP binding"/>
    <property type="evidence" value="ECO:0007669"/>
    <property type="project" value="UniProtKB-KW"/>
</dbReference>
<feature type="binding site" evidence="4">
    <location>
        <begin position="114"/>
        <end position="115"/>
    </location>
    <ligand>
        <name>GTP</name>
        <dbReference type="ChEBI" id="CHEBI:37565"/>
    </ligand>
</feature>
<dbReference type="Proteomes" id="UP000274756">
    <property type="component" value="Unassembled WGS sequence"/>
</dbReference>
<dbReference type="GO" id="GO:0001664">
    <property type="term" value="F:G protein-coupled receptor binding"/>
    <property type="evidence" value="ECO:0007669"/>
    <property type="project" value="TreeGrafter"/>
</dbReference>
<feature type="binding site" evidence="5">
    <location>
        <position position="14"/>
    </location>
    <ligand>
        <name>Mg(2+)</name>
        <dbReference type="ChEBI" id="CHEBI:18420"/>
    </ligand>
</feature>
<keyword evidence="5" id="KW-0460">Magnesium</keyword>
<dbReference type="InterPro" id="IPR027417">
    <property type="entry name" value="P-loop_NTPase"/>
</dbReference>
<dbReference type="PRINTS" id="PR00318">
    <property type="entry name" value="GPROTEINA"/>
</dbReference>
<dbReference type="GO" id="GO:0007188">
    <property type="term" value="P:adenylate cyclase-modulating G protein-coupled receptor signaling pathway"/>
    <property type="evidence" value="ECO:0007669"/>
    <property type="project" value="TreeGrafter"/>
</dbReference>
<keyword evidence="8" id="KW-1185">Reference proteome</keyword>
<evidence type="ECO:0000313" key="9">
    <source>
        <dbReference type="WBParaSite" id="DME_0000175001-mRNA-1"/>
    </source>
</evidence>
<keyword evidence="2 4" id="KW-0342">GTP-binding</keyword>
<evidence type="ECO:0000256" key="2">
    <source>
        <dbReference type="ARBA" id="ARBA00023134"/>
    </source>
</evidence>
<evidence type="ECO:0000313" key="8">
    <source>
        <dbReference type="Proteomes" id="UP000274756"/>
    </source>
</evidence>
<evidence type="ECO:0000256" key="1">
    <source>
        <dbReference type="ARBA" id="ARBA00022741"/>
    </source>
</evidence>
<dbReference type="Gene3D" id="1.10.400.10">
    <property type="entry name" value="GI Alpha 1, domain 2-like"/>
    <property type="match status" value="1"/>
</dbReference>
<dbReference type="Pfam" id="PF00503">
    <property type="entry name" value="G-alpha"/>
    <property type="match status" value="1"/>
</dbReference>
<dbReference type="GO" id="GO:0005834">
    <property type="term" value="C:heterotrimeric G-protein complex"/>
    <property type="evidence" value="ECO:0007669"/>
    <property type="project" value="TreeGrafter"/>
</dbReference>
<accession>A0A0N4U4N1</accession>
<keyword evidence="5" id="KW-0479">Metal-binding</keyword>
<reference evidence="9" key="1">
    <citation type="submission" date="2017-02" db="UniProtKB">
        <authorList>
            <consortium name="WormBaseParasite"/>
        </authorList>
    </citation>
    <scope>IDENTIFICATION</scope>
</reference>
<dbReference type="PROSITE" id="PS51882">
    <property type="entry name" value="G_ALPHA"/>
    <property type="match status" value="1"/>
</dbReference>
<dbReference type="GO" id="GO:0046872">
    <property type="term" value="F:metal ion binding"/>
    <property type="evidence" value="ECO:0007669"/>
    <property type="project" value="UniProtKB-KW"/>
</dbReference>
<sequence>CHHFYSGAAESGKSTVFEQIRNFYNQDYTEFEFLHRKTFIFENIFASMRAILDFMKSEDVQFANSHNQVISFIKPFPLIYLSFSSDQLRALKDLWNDEAVQKVYERRAEFNLNDSTKYFFDSLDRINSSDFVPTPRDLIMAYCPTTGIQSISFAIDRKKWNTTYDDVRAVLFCIAVSEYDQTMTEDGVTNRLHDALSLLEHTCAEPKLQSALFFIFLNEIDVLAEKLTKVPLKQCLPDKCSAHPHSVFVEFTCAIDMEKMKSILDDTFAKIINK</sequence>
<evidence type="ECO:0000313" key="6">
    <source>
        <dbReference type="EMBL" id="VDN56137.1"/>
    </source>
</evidence>
<evidence type="ECO:0000256" key="3">
    <source>
        <dbReference type="ARBA" id="ARBA00023224"/>
    </source>
</evidence>
<dbReference type="SMART" id="SM00275">
    <property type="entry name" value="G_alpha"/>
    <property type="match status" value="1"/>
</dbReference>
<evidence type="ECO:0000256" key="4">
    <source>
        <dbReference type="PIRSR" id="PIRSR601019-1"/>
    </source>
</evidence>
<keyword evidence="1 4" id="KW-0547">Nucleotide-binding</keyword>
<dbReference type="GO" id="GO:0031683">
    <property type="term" value="F:G-protein beta/gamma-subunit complex binding"/>
    <property type="evidence" value="ECO:0007669"/>
    <property type="project" value="InterPro"/>
</dbReference>
<feature type="binding site" evidence="5">
    <location>
        <position position="145"/>
    </location>
    <ligand>
        <name>Mg(2+)</name>
        <dbReference type="ChEBI" id="CHEBI:18420"/>
    </ligand>
</feature>
<dbReference type="GO" id="GO:0003924">
    <property type="term" value="F:GTPase activity"/>
    <property type="evidence" value="ECO:0007669"/>
    <property type="project" value="InterPro"/>
</dbReference>
<dbReference type="InterPro" id="IPR001019">
    <property type="entry name" value="Gprotein_alpha_su"/>
</dbReference>
<dbReference type="OrthoDB" id="5817230at2759"/>
<dbReference type="FunFam" id="3.40.50.300:FF:000720">
    <property type="entry name" value="Guanine nucleotide-binding protein G(k) subunit alpha"/>
    <property type="match status" value="1"/>
</dbReference>
<dbReference type="AlphaFoldDB" id="A0A0N4U4N1"/>
<feature type="binding site" evidence="4">
    <location>
        <begin position="10"/>
        <end position="15"/>
    </location>
    <ligand>
        <name>GTP</name>
        <dbReference type="ChEBI" id="CHEBI:37565"/>
    </ligand>
</feature>
<dbReference type="PANTHER" id="PTHR10218">
    <property type="entry name" value="GTP-BINDING PROTEIN ALPHA SUBUNIT"/>
    <property type="match status" value="1"/>
</dbReference>
<dbReference type="Gene3D" id="3.40.50.300">
    <property type="entry name" value="P-loop containing nucleotide triphosphate hydrolases"/>
    <property type="match status" value="1"/>
</dbReference>
<evidence type="ECO:0000256" key="5">
    <source>
        <dbReference type="PIRSR" id="PIRSR601019-2"/>
    </source>
</evidence>
<keyword evidence="3" id="KW-0807">Transducer</keyword>